<evidence type="ECO:0000313" key="12">
    <source>
        <dbReference type="EMBL" id="MCC9036952.1"/>
    </source>
</evidence>
<evidence type="ECO:0000256" key="4">
    <source>
        <dbReference type="ARBA" id="ARBA00022272"/>
    </source>
</evidence>
<dbReference type="InterPro" id="IPR001240">
    <property type="entry name" value="PRAI_dom"/>
</dbReference>
<evidence type="ECO:0000256" key="9">
    <source>
        <dbReference type="HAMAP-Rule" id="MF_00135"/>
    </source>
</evidence>
<dbReference type="AlphaFoldDB" id="A0A9Q3YVK7"/>
<proteinExistence type="inferred from homology"/>
<name>A0A9Q3YVK7_9FLAO</name>
<dbReference type="InterPro" id="IPR044643">
    <property type="entry name" value="TrpF_fam"/>
</dbReference>
<gene>
    <name evidence="9" type="primary">trpF</name>
    <name evidence="11" type="ORF">IEW27_08200</name>
    <name evidence="12" type="ORF">LNP80_22335</name>
</gene>
<comment type="similarity">
    <text evidence="9">Belongs to the TrpF family.</text>
</comment>
<organism evidence="12 14">
    <name type="scientific">Chryseobacterium muglaense</name>
    <dbReference type="NCBI Taxonomy" id="2893752"/>
    <lineage>
        <taxon>Bacteria</taxon>
        <taxon>Pseudomonadati</taxon>
        <taxon>Bacteroidota</taxon>
        <taxon>Flavobacteriia</taxon>
        <taxon>Flavobacteriales</taxon>
        <taxon>Weeksellaceae</taxon>
        <taxon>Chryseobacterium group</taxon>
        <taxon>Chryseobacterium</taxon>
    </lineage>
</organism>
<dbReference type="Proteomes" id="UP001107960">
    <property type="component" value="Unassembled WGS sequence"/>
</dbReference>
<sequence length="248" mass="28335">MIESQKSSTENHQPKLKVCGLTDLNQIRELVALKIDFLGFIFYNKSPRYVLNHLSLSEISNINHSGKVGVFVNEDLEKIIKISEEASLNFIQLHGDENEDFILKLRKKLKPEVEIIKVIRIGNQESEARTKIEKVFDSAQTDNHQPSTINYLLFDTDSKAFGGTGKTFDWNILNEIKIPIPYFLSGGISLENVEELKNFVKVNMFENKTLTKLNIPFALDINSKFEIEPGIKDVKKISKFKSLIMNES</sequence>
<evidence type="ECO:0000259" key="10">
    <source>
        <dbReference type="Pfam" id="PF00697"/>
    </source>
</evidence>
<dbReference type="PANTHER" id="PTHR42894:SF1">
    <property type="entry name" value="N-(5'-PHOSPHORIBOSYL)ANTHRANILATE ISOMERASE"/>
    <property type="match status" value="1"/>
</dbReference>
<dbReference type="GO" id="GO:0004640">
    <property type="term" value="F:phosphoribosylanthranilate isomerase activity"/>
    <property type="evidence" value="ECO:0007669"/>
    <property type="project" value="UniProtKB-UniRule"/>
</dbReference>
<keyword evidence="5 9" id="KW-0028">Amino-acid biosynthesis</keyword>
<reference evidence="13" key="2">
    <citation type="submission" date="2023-07" db="EMBL/GenBank/DDBJ databases">
        <title>Description of novel Chryseobacterium sp. strain C-2.</title>
        <authorList>
            <person name="Saticioglu I.B."/>
        </authorList>
    </citation>
    <scope>NUCLEOTIDE SEQUENCE [LARGE SCALE GENOMIC DNA]</scope>
    <source>
        <strain evidence="13">C-2</strain>
    </source>
</reference>
<dbReference type="Proteomes" id="UP000603715">
    <property type="component" value="Unassembled WGS sequence"/>
</dbReference>
<dbReference type="RefSeq" id="WP_191179106.1">
    <property type="nucleotide sequence ID" value="NZ_JACXXP010000006.1"/>
</dbReference>
<accession>A0A9Q3YVK7</accession>
<dbReference type="EC" id="5.3.1.24" evidence="3 9"/>
<keyword evidence="13" id="KW-1185">Reference proteome</keyword>
<evidence type="ECO:0000256" key="1">
    <source>
        <dbReference type="ARBA" id="ARBA00001164"/>
    </source>
</evidence>
<dbReference type="InterPro" id="IPR013785">
    <property type="entry name" value="Aldolase_TIM"/>
</dbReference>
<evidence type="ECO:0000256" key="5">
    <source>
        <dbReference type="ARBA" id="ARBA00022605"/>
    </source>
</evidence>
<evidence type="ECO:0000313" key="11">
    <source>
        <dbReference type="EMBL" id="MBD3904571.1"/>
    </source>
</evidence>
<comment type="caution">
    <text evidence="12">The sequence shown here is derived from an EMBL/GenBank/DDBJ whole genome shotgun (WGS) entry which is preliminary data.</text>
</comment>
<protein>
    <recommendedName>
        <fullName evidence="4 9">N-(5'-phosphoribosyl)anthranilate isomerase</fullName>
        <shortName evidence="9">PRAI</shortName>
        <ecNumber evidence="3 9">5.3.1.24</ecNumber>
    </recommendedName>
</protein>
<dbReference type="SUPFAM" id="SSF51366">
    <property type="entry name" value="Ribulose-phoshate binding barrel"/>
    <property type="match status" value="1"/>
</dbReference>
<dbReference type="EMBL" id="JACXXP010000006">
    <property type="protein sequence ID" value="MBD3904571.1"/>
    <property type="molecule type" value="Genomic_DNA"/>
</dbReference>
<evidence type="ECO:0000256" key="7">
    <source>
        <dbReference type="ARBA" id="ARBA00023141"/>
    </source>
</evidence>
<evidence type="ECO:0000313" key="14">
    <source>
        <dbReference type="Proteomes" id="UP001107960"/>
    </source>
</evidence>
<dbReference type="PANTHER" id="PTHR42894">
    <property type="entry name" value="N-(5'-PHOSPHORIBOSYL)ANTHRANILATE ISOMERASE"/>
    <property type="match status" value="1"/>
</dbReference>
<feature type="domain" description="N-(5'phosphoribosyl) anthranilate isomerase (PRAI)" evidence="10">
    <location>
        <begin position="17"/>
        <end position="240"/>
    </location>
</feature>
<dbReference type="EMBL" id="JAJJML010000001">
    <property type="protein sequence ID" value="MCC9036952.1"/>
    <property type="molecule type" value="Genomic_DNA"/>
</dbReference>
<keyword evidence="7 9" id="KW-0057">Aromatic amino acid biosynthesis</keyword>
<evidence type="ECO:0000313" key="13">
    <source>
        <dbReference type="Proteomes" id="UP000603715"/>
    </source>
</evidence>
<evidence type="ECO:0000256" key="2">
    <source>
        <dbReference type="ARBA" id="ARBA00004664"/>
    </source>
</evidence>
<dbReference type="HAMAP" id="MF_00135">
    <property type="entry name" value="PRAI"/>
    <property type="match status" value="1"/>
</dbReference>
<keyword evidence="8 9" id="KW-0413">Isomerase</keyword>
<comment type="pathway">
    <text evidence="2 9">Amino-acid biosynthesis; L-tryptophan biosynthesis; L-tryptophan from chorismate: step 3/5.</text>
</comment>
<reference evidence="12" key="1">
    <citation type="submission" date="2021-11" db="EMBL/GenBank/DDBJ databases">
        <title>Description of novel Chryseobacterium species.</title>
        <authorList>
            <person name="Saticioglu I.B."/>
            <person name="Ay H."/>
            <person name="Altun S."/>
            <person name="Duman M."/>
        </authorList>
    </citation>
    <scope>NUCLEOTIDE SEQUENCE</scope>
    <source>
        <strain evidence="12">C-39</strain>
    </source>
</reference>
<evidence type="ECO:0000256" key="3">
    <source>
        <dbReference type="ARBA" id="ARBA00012572"/>
    </source>
</evidence>
<dbReference type="GO" id="GO:0000162">
    <property type="term" value="P:L-tryptophan biosynthetic process"/>
    <property type="evidence" value="ECO:0007669"/>
    <property type="project" value="UniProtKB-UniRule"/>
</dbReference>
<dbReference type="Gene3D" id="3.20.20.70">
    <property type="entry name" value="Aldolase class I"/>
    <property type="match status" value="1"/>
</dbReference>
<comment type="catalytic activity">
    <reaction evidence="1 9">
        <text>N-(5-phospho-beta-D-ribosyl)anthranilate = 1-(2-carboxyphenylamino)-1-deoxy-D-ribulose 5-phosphate</text>
        <dbReference type="Rhea" id="RHEA:21540"/>
        <dbReference type="ChEBI" id="CHEBI:18277"/>
        <dbReference type="ChEBI" id="CHEBI:58613"/>
        <dbReference type="EC" id="5.3.1.24"/>
    </reaction>
</comment>
<evidence type="ECO:0000256" key="8">
    <source>
        <dbReference type="ARBA" id="ARBA00023235"/>
    </source>
</evidence>
<dbReference type="Pfam" id="PF00697">
    <property type="entry name" value="PRAI"/>
    <property type="match status" value="1"/>
</dbReference>
<keyword evidence="6 9" id="KW-0822">Tryptophan biosynthesis</keyword>
<dbReference type="InterPro" id="IPR011060">
    <property type="entry name" value="RibuloseP-bd_barrel"/>
</dbReference>
<reference evidence="11" key="3">
    <citation type="submission" date="2024-05" db="EMBL/GenBank/DDBJ databases">
        <title>Description of novel Chryseobacterium sp. strain C-2.</title>
        <authorList>
            <person name="Saticioglu I.B."/>
        </authorList>
    </citation>
    <scope>NUCLEOTIDE SEQUENCE</scope>
    <source>
        <strain evidence="11">C-2</strain>
    </source>
</reference>
<evidence type="ECO:0000256" key="6">
    <source>
        <dbReference type="ARBA" id="ARBA00022822"/>
    </source>
</evidence>
<dbReference type="CDD" id="cd00405">
    <property type="entry name" value="PRAI"/>
    <property type="match status" value="1"/>
</dbReference>